<comment type="similarity">
    <text evidence="2">Belongs to the EamA transporter family.</text>
</comment>
<sequence>MWTDWALLVAVNLVWSLNIVFVKLSVDAVAPLTAAFLRQLIFGLVCLPFIRIVPGKMRIILSIAVISGGMFYVLTNFALANAENVAAVAIVGQLSAPFSVILSVIFLGERIRLPRIAGIAMAFIGVLLVGFDPRIVHEGLALLLNAAAAFVWAIGSILTRRVSDVPVRTLFAWIGLVGSINMAALSLIFEPGAMAGVPDLAPATFGAIAFSAIGSTLIGHGGFSWLVQRHPINVVIPYTLVSPILAVIFSAMAFGAPVTALAVFGGIVTLAGVTIITLRSARKGLVVEESA</sequence>
<dbReference type="Proteomes" id="UP000018851">
    <property type="component" value="Chromosome"/>
</dbReference>
<name>W0AGW1_9SPHN</name>
<protein>
    <recommendedName>
        <fullName evidence="7">EamA domain-containing protein</fullName>
    </recommendedName>
</protein>
<proteinExistence type="inferred from homology"/>
<dbReference type="Pfam" id="PF00892">
    <property type="entry name" value="EamA"/>
    <property type="match status" value="2"/>
</dbReference>
<evidence type="ECO:0000256" key="1">
    <source>
        <dbReference type="ARBA" id="ARBA00004141"/>
    </source>
</evidence>
<gene>
    <name evidence="8" type="ORF">NX02_27755</name>
</gene>
<dbReference type="PANTHER" id="PTHR32322:SF2">
    <property type="entry name" value="EAMA DOMAIN-CONTAINING PROTEIN"/>
    <property type="match status" value="1"/>
</dbReference>
<dbReference type="PANTHER" id="PTHR32322">
    <property type="entry name" value="INNER MEMBRANE TRANSPORTER"/>
    <property type="match status" value="1"/>
</dbReference>
<feature type="transmembrane region" description="Helical" evidence="6">
    <location>
        <begin position="235"/>
        <end position="254"/>
    </location>
</feature>
<feature type="transmembrane region" description="Helical" evidence="6">
    <location>
        <begin position="170"/>
        <end position="189"/>
    </location>
</feature>
<dbReference type="KEGG" id="ssan:NX02_27755"/>
<dbReference type="eggNOG" id="COG0697">
    <property type="taxonomic scope" value="Bacteria"/>
</dbReference>
<dbReference type="OrthoDB" id="7158585at2"/>
<evidence type="ECO:0000313" key="8">
    <source>
        <dbReference type="EMBL" id="AHE57134.1"/>
    </source>
</evidence>
<feature type="transmembrane region" description="Helical" evidence="6">
    <location>
        <begin position="139"/>
        <end position="158"/>
    </location>
</feature>
<comment type="subcellular location">
    <subcellularLocation>
        <location evidence="1">Membrane</location>
        <topology evidence="1">Multi-pass membrane protein</topology>
    </subcellularLocation>
</comment>
<organism evidence="8 9">
    <name type="scientific">Sphingomonas sanxanigenens DSM 19645 = NX02</name>
    <dbReference type="NCBI Taxonomy" id="1123269"/>
    <lineage>
        <taxon>Bacteria</taxon>
        <taxon>Pseudomonadati</taxon>
        <taxon>Pseudomonadota</taxon>
        <taxon>Alphaproteobacteria</taxon>
        <taxon>Sphingomonadales</taxon>
        <taxon>Sphingomonadaceae</taxon>
        <taxon>Sphingomonas</taxon>
    </lineage>
</organism>
<keyword evidence="3 6" id="KW-0812">Transmembrane</keyword>
<feature type="transmembrane region" description="Helical" evidence="6">
    <location>
        <begin position="116"/>
        <end position="133"/>
    </location>
</feature>
<feature type="transmembrane region" description="Helical" evidence="6">
    <location>
        <begin position="59"/>
        <end position="79"/>
    </location>
</feature>
<feature type="domain" description="EamA" evidence="7">
    <location>
        <begin position="7"/>
        <end position="130"/>
    </location>
</feature>
<dbReference type="SUPFAM" id="SSF103481">
    <property type="entry name" value="Multidrug resistance efflux transporter EmrE"/>
    <property type="match status" value="2"/>
</dbReference>
<dbReference type="PATRIC" id="fig|1123269.5.peg.5445"/>
<dbReference type="STRING" id="1123269.NX02_27755"/>
<keyword evidence="5 6" id="KW-0472">Membrane</keyword>
<evidence type="ECO:0000256" key="4">
    <source>
        <dbReference type="ARBA" id="ARBA00022989"/>
    </source>
</evidence>
<dbReference type="EMBL" id="CP006644">
    <property type="protein sequence ID" value="AHE57134.1"/>
    <property type="molecule type" value="Genomic_DNA"/>
</dbReference>
<evidence type="ECO:0000313" key="9">
    <source>
        <dbReference type="Proteomes" id="UP000018851"/>
    </source>
</evidence>
<feature type="transmembrane region" description="Helical" evidence="6">
    <location>
        <begin position="260"/>
        <end position="278"/>
    </location>
</feature>
<dbReference type="HOGENOM" id="CLU_033863_20_0_5"/>
<feature type="transmembrane region" description="Helical" evidence="6">
    <location>
        <begin position="28"/>
        <end position="47"/>
    </location>
</feature>
<reference evidence="8 9" key="1">
    <citation type="submission" date="2013-07" db="EMBL/GenBank/DDBJ databases">
        <title>Completed genome of Sphingomonas sanxanigenens NX02.</title>
        <authorList>
            <person name="Ma T."/>
            <person name="Huang H."/>
            <person name="Wu M."/>
            <person name="Li X."/>
            <person name="Li G."/>
        </authorList>
    </citation>
    <scope>NUCLEOTIDE SEQUENCE [LARGE SCALE GENOMIC DNA]</scope>
    <source>
        <strain evidence="8 9">NX02</strain>
    </source>
</reference>
<keyword evidence="9" id="KW-1185">Reference proteome</keyword>
<feature type="transmembrane region" description="Helical" evidence="6">
    <location>
        <begin position="5"/>
        <end position="22"/>
    </location>
</feature>
<dbReference type="AlphaFoldDB" id="W0AGW1"/>
<dbReference type="InterPro" id="IPR050638">
    <property type="entry name" value="AA-Vitamin_Transporters"/>
</dbReference>
<feature type="domain" description="EamA" evidence="7">
    <location>
        <begin position="141"/>
        <end position="277"/>
    </location>
</feature>
<feature type="transmembrane region" description="Helical" evidence="6">
    <location>
        <begin position="201"/>
        <end position="223"/>
    </location>
</feature>
<keyword evidence="4 6" id="KW-1133">Transmembrane helix</keyword>
<feature type="transmembrane region" description="Helical" evidence="6">
    <location>
        <begin position="85"/>
        <end position="107"/>
    </location>
</feature>
<evidence type="ECO:0000259" key="7">
    <source>
        <dbReference type="Pfam" id="PF00892"/>
    </source>
</evidence>
<dbReference type="InterPro" id="IPR000620">
    <property type="entry name" value="EamA_dom"/>
</dbReference>
<evidence type="ECO:0000256" key="2">
    <source>
        <dbReference type="ARBA" id="ARBA00007362"/>
    </source>
</evidence>
<evidence type="ECO:0000256" key="6">
    <source>
        <dbReference type="SAM" id="Phobius"/>
    </source>
</evidence>
<dbReference type="Gene3D" id="1.10.3730.20">
    <property type="match status" value="1"/>
</dbReference>
<evidence type="ECO:0000256" key="5">
    <source>
        <dbReference type="ARBA" id="ARBA00023136"/>
    </source>
</evidence>
<dbReference type="GO" id="GO:0016020">
    <property type="term" value="C:membrane"/>
    <property type="evidence" value="ECO:0007669"/>
    <property type="project" value="UniProtKB-SubCell"/>
</dbReference>
<dbReference type="InterPro" id="IPR037185">
    <property type="entry name" value="EmrE-like"/>
</dbReference>
<evidence type="ECO:0000256" key="3">
    <source>
        <dbReference type="ARBA" id="ARBA00022692"/>
    </source>
</evidence>
<accession>W0AGW1</accession>